<reference evidence="2 3" key="1">
    <citation type="journal article" date="2018" name="Arch. Microbiol.">
        <title>New insights into the metabolic potential of the phototrophic purple bacterium Rhodopila globiformis DSM 161(T) from its draft genome sequence and evidence for a vanadium-dependent nitrogenase.</title>
        <authorList>
            <person name="Imhoff J.F."/>
            <person name="Rahn T."/>
            <person name="Kunzel S."/>
            <person name="Neulinger S.C."/>
        </authorList>
    </citation>
    <scope>NUCLEOTIDE SEQUENCE [LARGE SCALE GENOMIC DNA]</scope>
    <source>
        <strain evidence="2 3">DSM 161</strain>
    </source>
</reference>
<sequence length="111" mass="11187">MDAATALTTNDADDASRPGSMPDRVEWPVASFTGDGGRDRVCGAVIGPDPDAAAVVPPGAGTVPSGAAETNSARRDHRLPRSVRKARVGWQTVAGATPVAGSRLPSVAANV</sequence>
<feature type="region of interest" description="Disordered" evidence="1">
    <location>
        <begin position="61"/>
        <end position="81"/>
    </location>
</feature>
<protein>
    <submittedName>
        <fullName evidence="2">Uncharacterized protein</fullName>
    </submittedName>
</protein>
<feature type="region of interest" description="Disordered" evidence="1">
    <location>
        <begin position="1"/>
        <end position="25"/>
    </location>
</feature>
<evidence type="ECO:0000313" key="3">
    <source>
        <dbReference type="Proteomes" id="UP000239724"/>
    </source>
</evidence>
<dbReference type="EMBL" id="NHRY01000259">
    <property type="protein sequence ID" value="PPQ27416.1"/>
    <property type="molecule type" value="Genomic_DNA"/>
</dbReference>
<evidence type="ECO:0000256" key="1">
    <source>
        <dbReference type="SAM" id="MobiDB-lite"/>
    </source>
</evidence>
<dbReference type="Proteomes" id="UP000239724">
    <property type="component" value="Unassembled WGS sequence"/>
</dbReference>
<accession>A0A2S6MYI7</accession>
<name>A0A2S6MYI7_RHOGL</name>
<dbReference type="AlphaFoldDB" id="A0A2S6MYI7"/>
<proteinExistence type="predicted"/>
<gene>
    <name evidence="2" type="ORF">CCS01_27360</name>
</gene>
<comment type="caution">
    <text evidence="2">The sequence shown here is derived from an EMBL/GenBank/DDBJ whole genome shotgun (WGS) entry which is preliminary data.</text>
</comment>
<feature type="compositionally biased region" description="Low complexity" evidence="1">
    <location>
        <begin position="1"/>
        <end position="10"/>
    </location>
</feature>
<evidence type="ECO:0000313" key="2">
    <source>
        <dbReference type="EMBL" id="PPQ27416.1"/>
    </source>
</evidence>
<organism evidence="2 3">
    <name type="scientific">Rhodopila globiformis</name>
    <name type="common">Rhodopseudomonas globiformis</name>
    <dbReference type="NCBI Taxonomy" id="1071"/>
    <lineage>
        <taxon>Bacteria</taxon>
        <taxon>Pseudomonadati</taxon>
        <taxon>Pseudomonadota</taxon>
        <taxon>Alphaproteobacteria</taxon>
        <taxon>Acetobacterales</taxon>
        <taxon>Acetobacteraceae</taxon>
        <taxon>Rhodopila</taxon>
    </lineage>
</organism>
<dbReference type="RefSeq" id="WP_104522002.1">
    <property type="nucleotide sequence ID" value="NZ_NHRY01000259.1"/>
</dbReference>
<keyword evidence="3" id="KW-1185">Reference proteome</keyword>